<dbReference type="InterPro" id="IPR012338">
    <property type="entry name" value="Beta-lactam/transpept-like"/>
</dbReference>
<name>V4Q7C9_9CAUL</name>
<evidence type="ECO:0000313" key="5">
    <source>
        <dbReference type="EMBL" id="ESQ93760.1"/>
    </source>
</evidence>
<keyword evidence="2" id="KW-0472">Membrane</keyword>
<dbReference type="InterPro" id="IPR001466">
    <property type="entry name" value="Beta-lactam-related"/>
</dbReference>
<dbReference type="PANTHER" id="PTHR46825">
    <property type="entry name" value="D-ALANYL-D-ALANINE-CARBOXYPEPTIDASE/ENDOPEPTIDASE AMPH"/>
    <property type="match status" value="1"/>
</dbReference>
<dbReference type="PROSITE" id="PS51318">
    <property type="entry name" value="TAT"/>
    <property type="match status" value="1"/>
</dbReference>
<comment type="subcellular location">
    <subcellularLocation>
        <location evidence="1">Membrane</location>
    </subcellularLocation>
</comment>
<reference evidence="5 6" key="1">
    <citation type="journal article" date="2014" name="Nature">
        <title>Sequential evolution of bacterial morphology by co-option of a developmental regulator.</title>
        <authorList>
            <person name="Jiang C."/>
            <person name="Brown P.J."/>
            <person name="Ducret A."/>
            <person name="Brun Y.V."/>
        </authorList>
    </citation>
    <scope>NUCLEOTIDE SEQUENCE [LARGE SCALE GENOMIC DNA]</scope>
    <source>
        <strain evidence="5 6">DSM 16100</strain>
    </source>
</reference>
<keyword evidence="3" id="KW-0732">Signal</keyword>
<sequence length="475" mass="50463">MAISRRGHLKSWLAIAVAAGIGGSAHAAGSSLIGTWSGKLSIGSASLRLRFIVTDDKTAKVISLDQGNAEIPADGIMLEGDKLTLTFTAIKARFEGRLKDADHIEGTFTQMNQPRPLSLHRGEVIEESGAAEPLTLALLQGLRAKAQTPAMGAAWKRTDGPRILVDGLRSSESTQAVTAEDQWHWGSITKSMTATLVARLVEAGVVTWQTSVGSVLGAKVPDMHAAYKDATFLHLLSHRAGLQPNIDVLHLAGYARDPLPDVKPERLKYAMEALAQAPVGPLAAQMVYSNNGYIVVGVMLETVTGQAWEDLIKNYVFKPLQLSSAGFGAPGHPGLIDQPLGHIAAGEKRKPALVGPGLVNDNPVALGPAGRVHMSLRDMITYLCAHRDEPRAFLKPESWQTLHTPPFGGDYALGWIVRPDGALWHNGSNTVWYGEILVDKKAGVVCAVVANDAGPATQQAVGTALLDARAAALSN</sequence>
<dbReference type="PATRIC" id="fig|1121022.4.peg.1076"/>
<dbReference type="PANTHER" id="PTHR46825:SF11">
    <property type="entry name" value="PENICILLIN-BINDING PROTEIN 4"/>
    <property type="match status" value="1"/>
</dbReference>
<dbReference type="eggNOG" id="COG1680">
    <property type="taxonomic scope" value="Bacteria"/>
</dbReference>
<dbReference type="GO" id="GO:0016020">
    <property type="term" value="C:membrane"/>
    <property type="evidence" value="ECO:0007669"/>
    <property type="project" value="UniProtKB-SubCell"/>
</dbReference>
<dbReference type="AlphaFoldDB" id="V4Q7C9"/>
<comment type="caution">
    <text evidence="5">The sequence shown here is derived from an EMBL/GenBank/DDBJ whole genome shotgun (WGS) entry which is preliminary data.</text>
</comment>
<dbReference type="RefSeq" id="WP_018081783.1">
    <property type="nucleotide sequence ID" value="NZ_AQWM01000007.1"/>
</dbReference>
<evidence type="ECO:0000256" key="1">
    <source>
        <dbReference type="ARBA" id="ARBA00004370"/>
    </source>
</evidence>
<gene>
    <name evidence="5" type="ORF">ABENE_05410</name>
</gene>
<dbReference type="Proteomes" id="UP000017837">
    <property type="component" value="Unassembled WGS sequence"/>
</dbReference>
<feature type="chain" id="PRO_5004724665" description="Beta-lactamase-related domain-containing protein" evidence="3">
    <location>
        <begin position="28"/>
        <end position="475"/>
    </location>
</feature>
<dbReference type="STRING" id="1121022.GCA_000376105_02119"/>
<organism evidence="5 6">
    <name type="scientific">Asticcacaulis benevestitus DSM 16100 = ATCC BAA-896</name>
    <dbReference type="NCBI Taxonomy" id="1121022"/>
    <lineage>
        <taxon>Bacteria</taxon>
        <taxon>Pseudomonadati</taxon>
        <taxon>Pseudomonadota</taxon>
        <taxon>Alphaproteobacteria</taxon>
        <taxon>Caulobacterales</taxon>
        <taxon>Caulobacteraceae</taxon>
        <taxon>Asticcacaulis</taxon>
    </lineage>
</organism>
<evidence type="ECO:0000256" key="2">
    <source>
        <dbReference type="ARBA" id="ARBA00023136"/>
    </source>
</evidence>
<evidence type="ECO:0000313" key="6">
    <source>
        <dbReference type="Proteomes" id="UP000017837"/>
    </source>
</evidence>
<dbReference type="EMBL" id="AWGB01000007">
    <property type="protein sequence ID" value="ESQ93760.1"/>
    <property type="molecule type" value="Genomic_DNA"/>
</dbReference>
<dbReference type="SUPFAM" id="SSF56601">
    <property type="entry name" value="beta-lactamase/transpeptidase-like"/>
    <property type="match status" value="1"/>
</dbReference>
<dbReference type="InterPro" id="IPR006311">
    <property type="entry name" value="TAT_signal"/>
</dbReference>
<dbReference type="Gene3D" id="3.40.710.10">
    <property type="entry name" value="DD-peptidase/beta-lactamase superfamily"/>
    <property type="match status" value="1"/>
</dbReference>
<protein>
    <recommendedName>
        <fullName evidence="4">Beta-lactamase-related domain-containing protein</fullName>
    </recommendedName>
</protein>
<evidence type="ECO:0000256" key="3">
    <source>
        <dbReference type="SAM" id="SignalP"/>
    </source>
</evidence>
<accession>V4Q7C9</accession>
<keyword evidence="6" id="KW-1185">Reference proteome</keyword>
<dbReference type="OrthoDB" id="5377431at2"/>
<proteinExistence type="predicted"/>
<dbReference type="InterPro" id="IPR050491">
    <property type="entry name" value="AmpC-like"/>
</dbReference>
<feature type="domain" description="Beta-lactamase-related" evidence="4">
    <location>
        <begin position="152"/>
        <end position="463"/>
    </location>
</feature>
<evidence type="ECO:0000259" key="4">
    <source>
        <dbReference type="Pfam" id="PF00144"/>
    </source>
</evidence>
<dbReference type="Pfam" id="PF00144">
    <property type="entry name" value="Beta-lactamase"/>
    <property type="match status" value="1"/>
</dbReference>
<feature type="signal peptide" evidence="3">
    <location>
        <begin position="1"/>
        <end position="27"/>
    </location>
</feature>